<sequence>MLCVYLLVHIFQEYDVVLLLFVIIFLYYVESYCTFKTAFALSIIIMNIIPFINQFSNFTDWTTVRGLIMLIVIKFCDIVIIKEQTMYSSLNYYMNPSTFIFGPLCTNLHFKQINHKYFFKIVHYMVLIYILYIYSSCIPQIIHYHSNDELSYILKLVKVYFMVQSYRFSAYFVNYLGEVLLFISTNRRLKTVSILSIEFPISMSHAVINWNRPLNQFYKNCMVYRIRSQPFDFADKSLYGFDAKITLILLTIGISMILEKENIEKYNKCVIHNIKYNTTDIFGLPNDGNAKWVI</sequence>
<accession>A0A177B4K9</accession>
<proteinExistence type="predicted"/>
<evidence type="ECO:0000313" key="3">
    <source>
        <dbReference type="Proteomes" id="UP000078046"/>
    </source>
</evidence>
<evidence type="ECO:0000313" key="2">
    <source>
        <dbReference type="EMBL" id="OAF68521.1"/>
    </source>
</evidence>
<dbReference type="OrthoDB" id="5968863at2759"/>
<dbReference type="AlphaFoldDB" id="A0A177B4K9"/>
<reference evidence="2 3" key="1">
    <citation type="submission" date="2016-04" db="EMBL/GenBank/DDBJ databases">
        <title>The genome of Intoshia linei affirms orthonectids as highly simplified spiralians.</title>
        <authorList>
            <person name="Mikhailov K.V."/>
            <person name="Slusarev G.S."/>
            <person name="Nikitin M.A."/>
            <person name="Logacheva M.D."/>
            <person name="Penin A."/>
            <person name="Aleoshin V."/>
            <person name="Panchin Y.V."/>
        </authorList>
    </citation>
    <scope>NUCLEOTIDE SEQUENCE [LARGE SCALE GENOMIC DNA]</scope>
    <source>
        <strain evidence="2">Intl2013</strain>
        <tissue evidence="2">Whole animal</tissue>
    </source>
</reference>
<evidence type="ECO:0000256" key="1">
    <source>
        <dbReference type="SAM" id="Phobius"/>
    </source>
</evidence>
<organism evidence="2 3">
    <name type="scientific">Intoshia linei</name>
    <dbReference type="NCBI Taxonomy" id="1819745"/>
    <lineage>
        <taxon>Eukaryota</taxon>
        <taxon>Metazoa</taxon>
        <taxon>Spiralia</taxon>
        <taxon>Lophotrochozoa</taxon>
        <taxon>Mesozoa</taxon>
        <taxon>Orthonectida</taxon>
        <taxon>Rhopaluridae</taxon>
        <taxon>Intoshia</taxon>
    </lineage>
</organism>
<feature type="transmembrane region" description="Helical" evidence="1">
    <location>
        <begin position="168"/>
        <end position="185"/>
    </location>
</feature>
<keyword evidence="1" id="KW-1133">Transmembrane helix</keyword>
<comment type="caution">
    <text evidence="2">The sequence shown here is derived from an EMBL/GenBank/DDBJ whole genome shotgun (WGS) entry which is preliminary data.</text>
</comment>
<feature type="transmembrane region" description="Helical" evidence="1">
    <location>
        <begin position="121"/>
        <end position="142"/>
    </location>
</feature>
<keyword evidence="1" id="KW-0812">Transmembrane</keyword>
<keyword evidence="1" id="KW-0472">Membrane</keyword>
<keyword evidence="3" id="KW-1185">Reference proteome</keyword>
<name>A0A177B4K9_9BILA</name>
<gene>
    <name evidence="2" type="ORF">A3Q56_03769</name>
</gene>
<protein>
    <submittedName>
        <fullName evidence="2">Uncharacterized protein</fullName>
    </submittedName>
</protein>
<feature type="transmembrane region" description="Helical" evidence="1">
    <location>
        <begin position="6"/>
        <end position="28"/>
    </location>
</feature>
<feature type="transmembrane region" description="Helical" evidence="1">
    <location>
        <begin position="35"/>
        <end position="52"/>
    </location>
</feature>
<dbReference type="Proteomes" id="UP000078046">
    <property type="component" value="Unassembled WGS sequence"/>
</dbReference>
<dbReference type="EMBL" id="LWCA01000431">
    <property type="protein sequence ID" value="OAF68521.1"/>
    <property type="molecule type" value="Genomic_DNA"/>
</dbReference>